<organism evidence="2 3">
    <name type="scientific">Fusarium flagelliforme</name>
    <dbReference type="NCBI Taxonomy" id="2675880"/>
    <lineage>
        <taxon>Eukaryota</taxon>
        <taxon>Fungi</taxon>
        <taxon>Dikarya</taxon>
        <taxon>Ascomycota</taxon>
        <taxon>Pezizomycotina</taxon>
        <taxon>Sordariomycetes</taxon>
        <taxon>Hypocreomycetidae</taxon>
        <taxon>Hypocreales</taxon>
        <taxon>Nectriaceae</taxon>
        <taxon>Fusarium</taxon>
        <taxon>Fusarium incarnatum-equiseti species complex</taxon>
    </lineage>
</organism>
<dbReference type="Gene3D" id="3.40.50.1820">
    <property type="entry name" value="alpha/beta hydrolase"/>
    <property type="match status" value="1"/>
</dbReference>
<dbReference type="InterPro" id="IPR027417">
    <property type="entry name" value="P-loop_NTPase"/>
</dbReference>
<protein>
    <submittedName>
        <fullName evidence="2">Putative kinesin light chain</fullName>
    </submittedName>
</protein>
<dbReference type="InterPro" id="IPR002182">
    <property type="entry name" value="NB-ARC"/>
</dbReference>
<dbReference type="Pfam" id="PF13374">
    <property type="entry name" value="TPR_10"/>
    <property type="match status" value="1"/>
</dbReference>
<evidence type="ECO:0000313" key="2">
    <source>
        <dbReference type="EMBL" id="RFN43947.1"/>
    </source>
</evidence>
<evidence type="ECO:0000313" key="3">
    <source>
        <dbReference type="Proteomes" id="UP000265631"/>
    </source>
</evidence>
<feature type="domain" description="NB-ARC" evidence="1">
    <location>
        <begin position="659"/>
        <end position="810"/>
    </location>
</feature>
<dbReference type="Proteomes" id="UP000265631">
    <property type="component" value="Unassembled WGS sequence"/>
</dbReference>
<gene>
    <name evidence="2" type="ORF">FIE12Z_11817</name>
</gene>
<comment type="caution">
    <text evidence="2">The sequence shown here is derived from an EMBL/GenBank/DDBJ whole genome shotgun (WGS) entry which is preliminary data.</text>
</comment>
<dbReference type="SUPFAM" id="SSF53474">
    <property type="entry name" value="alpha/beta-Hydrolases"/>
    <property type="match status" value="1"/>
</dbReference>
<dbReference type="Pfam" id="PF13424">
    <property type="entry name" value="TPR_12"/>
    <property type="match status" value="1"/>
</dbReference>
<dbReference type="InterPro" id="IPR029058">
    <property type="entry name" value="AB_hydrolase_fold"/>
</dbReference>
<keyword evidence="3" id="KW-1185">Reference proteome</keyword>
<dbReference type="SUPFAM" id="SSF48452">
    <property type="entry name" value="TPR-like"/>
    <property type="match status" value="1"/>
</dbReference>
<dbReference type="Gene3D" id="3.40.50.300">
    <property type="entry name" value="P-loop containing nucleotide triphosphate hydrolases"/>
    <property type="match status" value="1"/>
</dbReference>
<dbReference type="Gene3D" id="1.25.40.10">
    <property type="entry name" value="Tetratricopeptide repeat domain"/>
    <property type="match status" value="2"/>
</dbReference>
<dbReference type="EMBL" id="PXXK01000484">
    <property type="protein sequence ID" value="RFN43947.1"/>
    <property type="molecule type" value="Genomic_DNA"/>
</dbReference>
<accession>A0A395M7R9</accession>
<dbReference type="Pfam" id="PF00931">
    <property type="entry name" value="NB-ARC"/>
    <property type="match status" value="1"/>
</dbReference>
<sequence length="1349" mass="153057">MKLALSSLSYSTPAAKTGLAYFSMARTVPDGVKGGKRQDVPFTTQLLSQGDQNQAHSNPDPFLSLCPAAYRTKSYDLAPPSQDYPAWIASELDIQRLNKIHRWLWAAGRALPPRPLHDQISTGREVVIKEAMDMHLVWTTGIIYIKPLPRFLLEPTVWSRYLCCRDNCQCSVTDPAVPVECEQRKLYKIALGFLYSYAALIRHESDFHLAKDRYLLPNTEISWFDWIAFVKELNIEHIYADINPRFHHKELRLSRLNHIYFFTQFSPGGFVRRWDRYSTFFHANLGWLTATTVYIVVVLTSMQVGLATEVLAGNRTFQAASYGFTNPRNRSPFDVLYDPENDPNVAKPATVDIIAVHGLGSNVDRTWTWRQSEEPVHWLKDANMLPKIVPTARIMVFNYDSTWMSDAPRTRVELCGEDLIRSMHNLRGHCDRPVIFVAHSFGGLVVQDGLIFADREREFQYIIKNTAGFVTLGTPFRGTRMYWIAQLVARIMSFWGSRQDNLSLLVYDSPQLRDKAQSLGRLSREVYPFPIVCFFELIQTMFINSGFLSSFCRGFVVVEESACISGSERLQLQTDHINLNKYWGSEDRSYLSVAAVIEKMCKNASTVVNRQAPGDEPPPKGHWMVPFERNESFVGRENIMRDILHRIPPGKVRDTCQQTVVEGLGGVGKTQIALEATFRLRKLNPGCSVFWVPAIDEIGFENAYKRIADCLGIDIPEGENASITARVKEALSSGNVGEWLLVMDNADDPKLLFNPGCLASYIPSSPSGSILFTTRTSEITTQLDAPSAGTFIIDAMSKEEATALMCTKLSASQMKETHSLDCLFETLAYLPLALKQAASYMQKTKDTPTRYLHLCQSSDESFLKLLTKEFMDKTLSQDSDYGGQAETAVAKTWLISFKHVHRLNPMAGEILEFLCFLSEKDIPLSILPPEYESLELNEAIGLLQSYTFITAREDGQFIDMHRLVRLATRSWLEEAGRFVQAYNPVLLRLKGLLQNWQPKDHNGWTKFMPHAQSVVNNNTCSKNLSARFSILFRFACVLSWEGKYEVGVEFIREAERIGRIIFDQSHTELINARAFLAYLLKRLGQISEAKEILQRNLRTSQETAGEEDPQTLRCAAEQGFVIMDSEPTEAERALQQTLQKQRNVLSEEHEDTVMTKKLLALCLINLSKYTEAEEIARQVLHARLKDHGEEASETTTAMLHLSLILVRQGLYEEAEHLVRRSHLIRARNLGTKSISARESLANLAYVLVATGKYEEAEEEIHSLLNLLESISEEETTEKIDSMLRLGKCLTKAAKYRDAADVWRETKERCLRFYKEKHKNTIVCVLGLQLVQAKLDQGFNDEGSKSGKIE</sequence>
<name>A0A395M7R9_9HYPO</name>
<dbReference type="InterPro" id="IPR046536">
    <property type="entry name" value="DUF6601"/>
</dbReference>
<dbReference type="PANTHER" id="PTHR46082:SF6">
    <property type="entry name" value="AAA+ ATPASE DOMAIN-CONTAINING PROTEIN-RELATED"/>
    <property type="match status" value="1"/>
</dbReference>
<dbReference type="InterPro" id="IPR053137">
    <property type="entry name" value="NLR-like"/>
</dbReference>
<evidence type="ECO:0000259" key="1">
    <source>
        <dbReference type="Pfam" id="PF00931"/>
    </source>
</evidence>
<dbReference type="Pfam" id="PF20246">
    <property type="entry name" value="DUF6601"/>
    <property type="match status" value="1"/>
</dbReference>
<dbReference type="InterPro" id="IPR011990">
    <property type="entry name" value="TPR-like_helical_dom_sf"/>
</dbReference>
<reference evidence="2 3" key="1">
    <citation type="journal article" date="2018" name="PLoS Pathog.">
        <title>Evolution of structural diversity of trichothecenes, a family of toxins produced by plant pathogenic and entomopathogenic fungi.</title>
        <authorList>
            <person name="Proctor R.H."/>
            <person name="McCormick S.P."/>
            <person name="Kim H.S."/>
            <person name="Cardoza R.E."/>
            <person name="Stanley A.M."/>
            <person name="Lindo L."/>
            <person name="Kelly A."/>
            <person name="Brown D.W."/>
            <person name="Lee T."/>
            <person name="Vaughan M.M."/>
            <person name="Alexander N.J."/>
            <person name="Busman M."/>
            <person name="Gutierrez S."/>
        </authorList>
    </citation>
    <scope>NUCLEOTIDE SEQUENCE [LARGE SCALE GENOMIC DNA]</scope>
    <source>
        <strain evidence="2 3">NRRL 13405</strain>
    </source>
</reference>
<proteinExistence type="predicted"/>
<dbReference type="SUPFAM" id="SSF52540">
    <property type="entry name" value="P-loop containing nucleoside triphosphate hydrolases"/>
    <property type="match status" value="1"/>
</dbReference>
<dbReference type="PANTHER" id="PTHR46082">
    <property type="entry name" value="ATP/GTP-BINDING PROTEIN-RELATED"/>
    <property type="match status" value="1"/>
</dbReference>
<dbReference type="GO" id="GO:0043531">
    <property type="term" value="F:ADP binding"/>
    <property type="evidence" value="ECO:0007669"/>
    <property type="project" value="InterPro"/>
</dbReference>